<keyword evidence="3" id="KW-0812">Transmembrane</keyword>
<dbReference type="InterPro" id="IPR001611">
    <property type="entry name" value="Leu-rich_rpt"/>
</dbReference>
<keyword evidence="5" id="KW-0677">Repeat</keyword>
<dbReference type="InterPro" id="IPR013210">
    <property type="entry name" value="LRR_N_plant-typ"/>
</dbReference>
<gene>
    <name evidence="11" type="ORF">CTI12_AA523090</name>
</gene>
<evidence type="ECO:0000256" key="7">
    <source>
        <dbReference type="ARBA" id="ARBA00023136"/>
    </source>
</evidence>
<organism evidence="11 12">
    <name type="scientific">Artemisia annua</name>
    <name type="common">Sweet wormwood</name>
    <dbReference type="NCBI Taxonomy" id="35608"/>
    <lineage>
        <taxon>Eukaryota</taxon>
        <taxon>Viridiplantae</taxon>
        <taxon>Streptophyta</taxon>
        <taxon>Embryophyta</taxon>
        <taxon>Tracheophyta</taxon>
        <taxon>Spermatophyta</taxon>
        <taxon>Magnoliopsida</taxon>
        <taxon>eudicotyledons</taxon>
        <taxon>Gunneridae</taxon>
        <taxon>Pentapetalae</taxon>
        <taxon>asterids</taxon>
        <taxon>campanulids</taxon>
        <taxon>Asterales</taxon>
        <taxon>Asteraceae</taxon>
        <taxon>Asteroideae</taxon>
        <taxon>Anthemideae</taxon>
        <taxon>Artemisiinae</taxon>
        <taxon>Artemisia</taxon>
    </lineage>
</organism>
<dbReference type="PANTHER" id="PTHR46084:SF19">
    <property type="entry name" value="PROTEIN KINASE DOMAIN-CONTAINING PROTEIN"/>
    <property type="match status" value="1"/>
</dbReference>
<reference evidence="11 12" key="1">
    <citation type="journal article" date="2018" name="Mol. Plant">
        <title>The genome of Artemisia annua provides insight into the evolution of Asteraceae family and artemisinin biosynthesis.</title>
        <authorList>
            <person name="Shen Q."/>
            <person name="Zhang L."/>
            <person name="Liao Z."/>
            <person name="Wang S."/>
            <person name="Yan T."/>
            <person name="Shi P."/>
            <person name="Liu M."/>
            <person name="Fu X."/>
            <person name="Pan Q."/>
            <person name="Wang Y."/>
            <person name="Lv Z."/>
            <person name="Lu X."/>
            <person name="Zhang F."/>
            <person name="Jiang W."/>
            <person name="Ma Y."/>
            <person name="Chen M."/>
            <person name="Hao X."/>
            <person name="Li L."/>
            <person name="Tang Y."/>
            <person name="Lv G."/>
            <person name="Zhou Y."/>
            <person name="Sun X."/>
            <person name="Brodelius P.E."/>
            <person name="Rose J.K.C."/>
            <person name="Tang K."/>
        </authorList>
    </citation>
    <scope>NUCLEOTIDE SEQUENCE [LARGE SCALE GENOMIC DNA]</scope>
    <source>
        <strain evidence="12">cv. Huhao1</strain>
        <tissue evidence="11">Leaf</tissue>
    </source>
</reference>
<dbReference type="Pfam" id="PF00560">
    <property type="entry name" value="LRR_1"/>
    <property type="match status" value="1"/>
</dbReference>
<evidence type="ECO:0000256" key="5">
    <source>
        <dbReference type="ARBA" id="ARBA00022737"/>
    </source>
</evidence>
<evidence type="ECO:0000256" key="1">
    <source>
        <dbReference type="ARBA" id="ARBA00004479"/>
    </source>
</evidence>
<dbReference type="Proteomes" id="UP000245207">
    <property type="component" value="Unassembled WGS sequence"/>
</dbReference>
<evidence type="ECO:0000256" key="9">
    <source>
        <dbReference type="SAM" id="MobiDB-lite"/>
    </source>
</evidence>
<evidence type="ECO:0000313" key="11">
    <source>
        <dbReference type="EMBL" id="PWA44976.1"/>
    </source>
</evidence>
<evidence type="ECO:0000256" key="2">
    <source>
        <dbReference type="ARBA" id="ARBA00022614"/>
    </source>
</evidence>
<dbReference type="FunFam" id="3.80.10.10:FF:000400">
    <property type="entry name" value="Nuclear pore complex protein NUP107"/>
    <property type="match status" value="1"/>
</dbReference>
<feature type="compositionally biased region" description="Basic and acidic residues" evidence="9">
    <location>
        <begin position="286"/>
        <end position="295"/>
    </location>
</feature>
<comment type="subcellular location">
    <subcellularLocation>
        <location evidence="8">Endomembrane system</location>
        <topology evidence="8">Single-pass membrane protein</topology>
    </subcellularLocation>
    <subcellularLocation>
        <location evidence="1">Membrane</location>
        <topology evidence="1">Single-pass type I membrane protein</topology>
    </subcellularLocation>
</comment>
<comment type="caution">
    <text evidence="11">The sequence shown here is derived from an EMBL/GenBank/DDBJ whole genome shotgun (WGS) entry which is preliminary data.</text>
</comment>
<keyword evidence="12" id="KW-1185">Reference proteome</keyword>
<protein>
    <submittedName>
        <fullName evidence="11">Leucine-rich repeat-containing N-terminal, type 2</fullName>
    </submittedName>
</protein>
<evidence type="ECO:0000259" key="10">
    <source>
        <dbReference type="Pfam" id="PF08263"/>
    </source>
</evidence>
<dbReference type="SUPFAM" id="SSF52058">
    <property type="entry name" value="L domain-like"/>
    <property type="match status" value="1"/>
</dbReference>
<proteinExistence type="predicted"/>
<dbReference type="GO" id="GO:0012505">
    <property type="term" value="C:endomembrane system"/>
    <property type="evidence" value="ECO:0007669"/>
    <property type="project" value="UniProtKB-SubCell"/>
</dbReference>
<feature type="domain" description="Leucine-rich repeat-containing N-terminal plant-type" evidence="10">
    <location>
        <begin position="16"/>
        <end position="53"/>
    </location>
</feature>
<evidence type="ECO:0000256" key="3">
    <source>
        <dbReference type="ARBA" id="ARBA00022692"/>
    </source>
</evidence>
<evidence type="ECO:0000256" key="8">
    <source>
        <dbReference type="ARBA" id="ARBA00037847"/>
    </source>
</evidence>
<dbReference type="AlphaFoldDB" id="A0A2U1L7K8"/>
<keyword evidence="4" id="KW-0732">Signal</keyword>
<evidence type="ECO:0000256" key="6">
    <source>
        <dbReference type="ARBA" id="ARBA00022989"/>
    </source>
</evidence>
<dbReference type="Pfam" id="PF08263">
    <property type="entry name" value="LRRNT_2"/>
    <property type="match status" value="1"/>
</dbReference>
<dbReference type="STRING" id="35608.A0A2U1L7K8"/>
<keyword evidence="6" id="KW-1133">Transmembrane helix</keyword>
<feature type="region of interest" description="Disordered" evidence="9">
    <location>
        <begin position="240"/>
        <end position="319"/>
    </location>
</feature>
<sequence>MKETVLVTIGVLFFVQVHALIVFKEGIPFEPLMLLSSWNALDSDPCNWVGVSCLNDHLNKINSSGCSLEGFIAEEVSQLTFLHQLVLHDNNLIGPTPKEIGLLKHLNIMDLGRNQLSGPIPQEIGDLVSVLKINLQANAFTGKLPSELGNLKKLQELKVDRNKLQGTFPGANVTDLASAMRGMYVSNKNALGFCRTSPVKFADFSFIYFVGNIPKCLVYLPRTSFQGNCIKYKDITPHAPKQYGISPPAPNKPLKPTEEDTTHQPTESTQKPESEHLVWTSDEPYDDKREKEPSKVSENSGISEGIDHSSPGGSPADIHKDEVEHLDVSVDVNSEEEENATLDEKDKISEGDDDYYQEFNDMFHETIITPVVTPERLANMRTYTRHSSRKSVPPVKLSDYVLDGKVKYGIDKSVNYGLKIKFEGLELTRVEDEGLKLLSG</sequence>
<dbReference type="Gene3D" id="3.80.10.10">
    <property type="entry name" value="Ribonuclease Inhibitor"/>
    <property type="match status" value="1"/>
</dbReference>
<dbReference type="OrthoDB" id="1535479at2759"/>
<keyword evidence="2" id="KW-0433">Leucine-rich repeat</keyword>
<evidence type="ECO:0000256" key="4">
    <source>
        <dbReference type="ARBA" id="ARBA00022729"/>
    </source>
</evidence>
<name>A0A2U1L7K8_ARTAN</name>
<keyword evidence="7" id="KW-0472">Membrane</keyword>
<accession>A0A2U1L7K8</accession>
<dbReference type="InterPro" id="IPR032675">
    <property type="entry name" value="LRR_dom_sf"/>
</dbReference>
<evidence type="ECO:0000313" key="12">
    <source>
        <dbReference type="Proteomes" id="UP000245207"/>
    </source>
</evidence>
<dbReference type="PANTHER" id="PTHR46084">
    <property type="entry name" value="PROTEIN MALE DISCOVERER 2"/>
    <property type="match status" value="1"/>
</dbReference>
<dbReference type="EMBL" id="PKPP01011008">
    <property type="protein sequence ID" value="PWA44976.1"/>
    <property type="molecule type" value="Genomic_DNA"/>
</dbReference>